<protein>
    <recommendedName>
        <fullName evidence="11">Glycosyl-4,4'-diaponeurosporenoate acyltransferase</fullName>
    </recommendedName>
</protein>
<dbReference type="OrthoDB" id="669469at2"/>
<reference evidence="14" key="1">
    <citation type="submission" date="2006-03" db="EMBL/GenBank/DDBJ databases">
        <authorList>
            <person name="Bowman J."/>
            <person name="Ferriera S."/>
            <person name="Johnson J."/>
            <person name="Kravitz S."/>
            <person name="Halpern A."/>
            <person name="Remington K."/>
            <person name="Beeson K."/>
            <person name="Tran B."/>
            <person name="Rogers Y.-H."/>
            <person name="Friedman R."/>
            <person name="Venter J.C."/>
        </authorList>
    </citation>
    <scope>NUCLEOTIDE SEQUENCE [LARGE SCALE GENOMIC DNA]</scope>
    <source>
        <strain evidence="14">ATCC 700755</strain>
    </source>
</reference>
<dbReference type="AlphaFoldDB" id="K4IFY0"/>
<proteinExistence type="inferred from homology"/>
<evidence type="ECO:0000256" key="5">
    <source>
        <dbReference type="ARBA" id="ARBA00022729"/>
    </source>
</evidence>
<evidence type="ECO:0000256" key="9">
    <source>
        <dbReference type="ARBA" id="ARBA00023588"/>
    </source>
</evidence>
<evidence type="ECO:0000256" key="4">
    <source>
        <dbReference type="ARBA" id="ARBA00022692"/>
    </source>
</evidence>
<evidence type="ECO:0000256" key="8">
    <source>
        <dbReference type="ARBA" id="ARBA00023315"/>
    </source>
</evidence>
<dbReference type="eggNOG" id="ENOG502ZBQI">
    <property type="taxonomic scope" value="Bacteria"/>
</dbReference>
<keyword evidence="8" id="KW-0012">Acyltransferase</keyword>
<dbReference type="EMBL" id="CP003879">
    <property type="protein sequence ID" value="AFU68728.1"/>
    <property type="molecule type" value="Genomic_DNA"/>
</dbReference>
<evidence type="ECO:0000256" key="3">
    <source>
        <dbReference type="ARBA" id="ARBA00022679"/>
    </source>
</evidence>
<dbReference type="RefSeq" id="WP_015024318.1">
    <property type="nucleotide sequence ID" value="NC_018721.1"/>
</dbReference>
<dbReference type="GO" id="GO:0016746">
    <property type="term" value="F:acyltransferase activity"/>
    <property type="evidence" value="ECO:0007669"/>
    <property type="project" value="UniProtKB-KW"/>
</dbReference>
<comment type="pathway">
    <text evidence="9">Carotenoid biosynthesis; staphyloxanthin biosynthesis; staphyloxanthin from farnesyl diphosphate: step 5/5.</text>
</comment>
<dbReference type="Pfam" id="PF18927">
    <property type="entry name" value="CrtO"/>
    <property type="match status" value="1"/>
</dbReference>
<dbReference type="STRING" id="313595.P700755_001911"/>
<organism evidence="14 15">
    <name type="scientific">Psychroflexus torquis (strain ATCC 700755 / CIP 106069 / ACAM 623)</name>
    <dbReference type="NCBI Taxonomy" id="313595"/>
    <lineage>
        <taxon>Bacteria</taxon>
        <taxon>Pseudomonadati</taxon>
        <taxon>Bacteroidota</taxon>
        <taxon>Flavobacteriia</taxon>
        <taxon>Flavobacteriales</taxon>
        <taxon>Flavobacteriaceae</taxon>
        <taxon>Psychroflexus</taxon>
    </lineage>
</organism>
<sequence length="190" mass="21975">MIKKLLFSLFSIFLAYQSIELLNLLIHTNAAEFSWIAIFGISLVLNLFITGVFAFLGFVYKTNALLPSSYYQIKNSKSLTIIYRRLGVEFFKTLLLKAFWGKEKNRKKYFSGAKTGIENFDFQTRQSEFGHLASLIAVLMVSFILLINGHLAIFIITTIINLIGNLYPIILQRMHRIQIERLTKLLEKRK</sequence>
<evidence type="ECO:0000256" key="2">
    <source>
        <dbReference type="ARBA" id="ARBA00022475"/>
    </source>
</evidence>
<name>K4IFY0_PSYTT</name>
<dbReference type="HOGENOM" id="CLU_122847_0_0_10"/>
<evidence type="ECO:0000256" key="11">
    <source>
        <dbReference type="ARBA" id="ARBA00023667"/>
    </source>
</evidence>
<evidence type="ECO:0000313" key="14">
    <source>
        <dbReference type="EMBL" id="AFU68728.1"/>
    </source>
</evidence>
<keyword evidence="6 13" id="KW-1133">Transmembrane helix</keyword>
<dbReference type="UniPathway" id="UPA00029">
    <property type="reaction ID" value="UER00560"/>
</dbReference>
<evidence type="ECO:0000256" key="10">
    <source>
        <dbReference type="ARBA" id="ARBA00023603"/>
    </source>
</evidence>
<feature type="transmembrane region" description="Helical" evidence="13">
    <location>
        <begin position="153"/>
        <end position="171"/>
    </location>
</feature>
<comment type="similarity">
    <text evidence="10">Belongs to the acyltransferase CrtO family.</text>
</comment>
<gene>
    <name evidence="14" type="ordered locus">P700755_001911</name>
</gene>
<evidence type="ECO:0000313" key="15">
    <source>
        <dbReference type="Proteomes" id="UP000008514"/>
    </source>
</evidence>
<keyword evidence="5" id="KW-0732">Signal</keyword>
<dbReference type="Proteomes" id="UP000008514">
    <property type="component" value="Chromosome"/>
</dbReference>
<evidence type="ECO:0000256" key="7">
    <source>
        <dbReference type="ARBA" id="ARBA00023136"/>
    </source>
</evidence>
<dbReference type="InterPro" id="IPR044021">
    <property type="entry name" value="CrtO"/>
</dbReference>
<feature type="transmembrane region" description="Helical" evidence="13">
    <location>
        <begin position="33"/>
        <end position="60"/>
    </location>
</feature>
<keyword evidence="3" id="KW-0808">Transferase</keyword>
<evidence type="ECO:0000256" key="13">
    <source>
        <dbReference type="SAM" id="Phobius"/>
    </source>
</evidence>
<keyword evidence="2" id="KW-1003">Cell membrane</keyword>
<evidence type="ECO:0000256" key="6">
    <source>
        <dbReference type="ARBA" id="ARBA00022989"/>
    </source>
</evidence>
<dbReference type="KEGG" id="ptq:P700755_001911"/>
<evidence type="ECO:0000256" key="12">
    <source>
        <dbReference type="ARBA" id="ARBA00025324"/>
    </source>
</evidence>
<dbReference type="GO" id="GO:0005886">
    <property type="term" value="C:plasma membrane"/>
    <property type="evidence" value="ECO:0007669"/>
    <property type="project" value="UniProtKB-SubCell"/>
</dbReference>
<comment type="subcellular location">
    <subcellularLocation>
        <location evidence="1">Cell membrane</location>
        <topology evidence="1">Single-pass membrane protein</topology>
    </subcellularLocation>
</comment>
<evidence type="ECO:0000256" key="1">
    <source>
        <dbReference type="ARBA" id="ARBA00004162"/>
    </source>
</evidence>
<reference evidence="14" key="2">
    <citation type="submission" date="2012-09" db="EMBL/GenBank/DDBJ databases">
        <title>The complete sequence of Psychroflexus torquis an extreme psychrophile from sea-ice that is stimulated by light.</title>
        <authorList>
            <person name="Feng S."/>
            <person name="Powell S.M."/>
            <person name="Bowman J.P."/>
        </authorList>
    </citation>
    <scope>NUCLEOTIDE SEQUENCE [LARGE SCALE GENOMIC DNA]</scope>
    <source>
        <strain evidence="14">ATCC 700755</strain>
    </source>
</reference>
<comment type="function">
    <text evidence="12">Catalyzes the acylation of glycosyl-4,4'-diaponeurosporenoate, i.e. the esterification of glucose at the C6'' position with the carboxyl group of the C(15) fatty acid 12-methyltetradecanoic acid, to yield staphyloxanthin. This is the last step in the biosynthesis of this orange pigment, present in most staphylococci strains.</text>
</comment>
<keyword evidence="7 13" id="KW-0472">Membrane</keyword>
<accession>K4IFY0</accession>
<keyword evidence="4 13" id="KW-0812">Transmembrane</keyword>
<keyword evidence="15" id="KW-1185">Reference proteome</keyword>
<feature type="transmembrane region" description="Helical" evidence="13">
    <location>
        <begin position="129"/>
        <end position="147"/>
    </location>
</feature>